<dbReference type="Pfam" id="PF00583">
    <property type="entry name" value="Acetyltransf_1"/>
    <property type="match status" value="2"/>
</dbReference>
<organism evidence="2">
    <name type="scientific">marine metagenome</name>
    <dbReference type="NCBI Taxonomy" id="408172"/>
    <lineage>
        <taxon>unclassified sequences</taxon>
        <taxon>metagenomes</taxon>
        <taxon>ecological metagenomes</taxon>
    </lineage>
</organism>
<dbReference type="PANTHER" id="PTHR43617">
    <property type="entry name" value="L-AMINO ACID N-ACETYLTRANSFERASE"/>
    <property type="match status" value="1"/>
</dbReference>
<dbReference type="EMBL" id="UINC01040016">
    <property type="protein sequence ID" value="SVB39308.1"/>
    <property type="molecule type" value="Genomic_DNA"/>
</dbReference>
<evidence type="ECO:0000259" key="1">
    <source>
        <dbReference type="PROSITE" id="PS51186"/>
    </source>
</evidence>
<evidence type="ECO:0000313" key="2">
    <source>
        <dbReference type="EMBL" id="SVB39308.1"/>
    </source>
</evidence>
<sequence>MFIEIKNFTETDSEFIELARIYNLVSHDDLTHADDIKDDWEIRDQKLLRDRLILYAGGKVIGYLSYGQGREENKQKCFFNIFLDPDYDGNGYRQLLYEKMLEEVKAFKCNGLYMSIYDHTNYDEAKKILIKNGFKNEFNVRESSLNLSLVNLDTYLPLLEKLDQKGITFHDAKVELSTLANHYVKLEELHWTYSQDFPMPEGIVMTRGSFAHFMKYQKLFEEKRYGIEIIAVDGEKYVGSTDIHIYPKSDPYKAWTGGLGVLREYRRQGIATALKVKALNKLQEKGIKIVRTDNEENNPMYLINVSLGFKPEPYSFEYQKEI</sequence>
<dbReference type="SUPFAM" id="SSF55729">
    <property type="entry name" value="Acyl-CoA N-acyltransferases (Nat)"/>
    <property type="match status" value="2"/>
</dbReference>
<feature type="domain" description="N-acetyltransferase" evidence="1">
    <location>
        <begin position="174"/>
        <end position="322"/>
    </location>
</feature>
<accession>A0A382DLN7</accession>
<gene>
    <name evidence="2" type="ORF">METZ01_LOCUS192162</name>
</gene>
<proteinExistence type="predicted"/>
<dbReference type="AlphaFoldDB" id="A0A382DLN7"/>
<dbReference type="CDD" id="cd04301">
    <property type="entry name" value="NAT_SF"/>
    <property type="match status" value="2"/>
</dbReference>
<dbReference type="InterPro" id="IPR000182">
    <property type="entry name" value="GNAT_dom"/>
</dbReference>
<dbReference type="InterPro" id="IPR016181">
    <property type="entry name" value="Acyl_CoA_acyltransferase"/>
</dbReference>
<name>A0A382DLN7_9ZZZZ</name>
<dbReference type="GO" id="GO:0016747">
    <property type="term" value="F:acyltransferase activity, transferring groups other than amino-acyl groups"/>
    <property type="evidence" value="ECO:0007669"/>
    <property type="project" value="InterPro"/>
</dbReference>
<dbReference type="InterPro" id="IPR050276">
    <property type="entry name" value="MshD_Acetyltransferase"/>
</dbReference>
<protein>
    <recommendedName>
        <fullName evidence="1">N-acetyltransferase domain-containing protein</fullName>
    </recommendedName>
</protein>
<feature type="domain" description="N-acetyltransferase" evidence="1">
    <location>
        <begin position="3"/>
        <end position="157"/>
    </location>
</feature>
<dbReference type="PROSITE" id="PS51186">
    <property type="entry name" value="GNAT"/>
    <property type="match status" value="2"/>
</dbReference>
<reference evidence="2" key="1">
    <citation type="submission" date="2018-05" db="EMBL/GenBank/DDBJ databases">
        <authorList>
            <person name="Lanie J.A."/>
            <person name="Ng W.-L."/>
            <person name="Kazmierczak K.M."/>
            <person name="Andrzejewski T.M."/>
            <person name="Davidsen T.M."/>
            <person name="Wayne K.J."/>
            <person name="Tettelin H."/>
            <person name="Glass J.I."/>
            <person name="Rusch D."/>
            <person name="Podicherti R."/>
            <person name="Tsui H.-C.T."/>
            <person name="Winkler M.E."/>
        </authorList>
    </citation>
    <scope>NUCLEOTIDE SEQUENCE</scope>
</reference>
<dbReference type="Gene3D" id="3.40.630.30">
    <property type="match status" value="1"/>
</dbReference>